<gene>
    <name evidence="2" type="ORF">E6A44_002330</name>
</gene>
<dbReference type="PANTHER" id="PTHR12128">
    <property type="entry name" value="DIHYDRODIPICOLINATE SYNTHASE"/>
    <property type="match status" value="1"/>
</dbReference>
<proteinExistence type="predicted"/>
<dbReference type="RefSeq" id="WP_138721549.1">
    <property type="nucleotide sequence ID" value="NZ_SSHJ02000001.1"/>
</dbReference>
<dbReference type="Gene3D" id="3.20.20.70">
    <property type="entry name" value="Aldolase class I"/>
    <property type="match status" value="1"/>
</dbReference>
<dbReference type="PANTHER" id="PTHR12128:SF51">
    <property type="entry name" value="BLL4205 PROTEIN"/>
    <property type="match status" value="1"/>
</dbReference>
<dbReference type="Proteomes" id="UP001517247">
    <property type="component" value="Unassembled WGS sequence"/>
</dbReference>
<protein>
    <submittedName>
        <fullName evidence="2">Dihydrodipicolinate synthase family protein</fullName>
    </submittedName>
</protein>
<organism evidence="2 3">
    <name type="scientific">Pedobacter ureilyticus</name>
    <dbReference type="NCBI Taxonomy" id="1393051"/>
    <lineage>
        <taxon>Bacteria</taxon>
        <taxon>Pseudomonadati</taxon>
        <taxon>Bacteroidota</taxon>
        <taxon>Sphingobacteriia</taxon>
        <taxon>Sphingobacteriales</taxon>
        <taxon>Sphingobacteriaceae</taxon>
        <taxon>Pedobacter</taxon>
    </lineage>
</organism>
<evidence type="ECO:0000313" key="2">
    <source>
        <dbReference type="EMBL" id="MFN0254388.1"/>
    </source>
</evidence>
<dbReference type="InterPro" id="IPR002220">
    <property type="entry name" value="DapA-like"/>
</dbReference>
<reference evidence="2 3" key="1">
    <citation type="submission" date="2024-12" db="EMBL/GenBank/DDBJ databases">
        <authorList>
            <person name="Hu S."/>
        </authorList>
    </citation>
    <scope>NUCLEOTIDE SEQUENCE [LARGE SCALE GENOMIC DNA]</scope>
    <source>
        <strain evidence="2 3">THG-T11</strain>
    </source>
</reference>
<sequence length="359" mass="40475">MNKLPQELKAHLMQGTVIPAHPLALNEDRTLDEQHQRLLTQYYMSSGAGGIAIAVHSTQFEIRDPEVNLFEKVIELASEEITKAKLDRPFLKVCGICGPTEQAVNEAKLAVKHGYHMGLLSMGGLQDWTEEEILERVRKVAQVIPVFGFYLQPSVGGRIFSYDFWSKFVDIENVEAIKCASFNRYQTLDVMRALANSSRRYEVAMYTGNDDNIVNDLLTTYRFPTADGPAEINFRGGLLGHWAVWTKKAVELLEKIKQHKLAPNAVAADELLSHNVAVTDSNAALFDPSHDFHGCISGIHEVLRRQGLLKGIWCISPKETLSPGQSEEIDRIYRDYPQLNDDEFVKTFLKEKSNQNLIC</sequence>
<dbReference type="SMART" id="SM01130">
    <property type="entry name" value="DHDPS"/>
    <property type="match status" value="1"/>
</dbReference>
<keyword evidence="1" id="KW-0456">Lyase</keyword>
<accession>A0ABW9J1I8</accession>
<evidence type="ECO:0000256" key="1">
    <source>
        <dbReference type="ARBA" id="ARBA00023239"/>
    </source>
</evidence>
<dbReference type="InterPro" id="IPR013785">
    <property type="entry name" value="Aldolase_TIM"/>
</dbReference>
<name>A0ABW9J1I8_9SPHI</name>
<keyword evidence="3" id="KW-1185">Reference proteome</keyword>
<dbReference type="EMBL" id="SSHJ02000001">
    <property type="protein sequence ID" value="MFN0254388.1"/>
    <property type="molecule type" value="Genomic_DNA"/>
</dbReference>
<evidence type="ECO:0000313" key="3">
    <source>
        <dbReference type="Proteomes" id="UP001517247"/>
    </source>
</evidence>
<dbReference type="SUPFAM" id="SSF51569">
    <property type="entry name" value="Aldolase"/>
    <property type="match status" value="1"/>
</dbReference>
<comment type="caution">
    <text evidence="2">The sequence shown here is derived from an EMBL/GenBank/DDBJ whole genome shotgun (WGS) entry which is preliminary data.</text>
</comment>